<dbReference type="InterPro" id="IPR024042">
    <property type="entry name" value="TM1646-like_dom_sf"/>
</dbReference>
<dbReference type="EMBL" id="CP024955">
    <property type="protein sequence ID" value="ATY83603.1"/>
    <property type="molecule type" value="Genomic_DNA"/>
</dbReference>
<accession>A0A2K8N207</accession>
<sequence length="191" mass="22136">MQKFRCRFPFRSAGPRCSYWMWRGSNISEPRCTSDCVGRGAVRLRVDQTLTQWWRDQPASRPFSGGDLSRPSFGQVFDAQIKRIGREELDESFKRMEEAAAGLSERMRLEDLQRYKEALKEFLERAVRLGLIVREETGRDRRGRPQLLKLLAILDERVLEIADVLRGVEKDRIRLLALIGEIRGLLIQATA</sequence>
<protein>
    <recommendedName>
        <fullName evidence="3">DUF327 domain-containing protein</fullName>
    </recommendedName>
</protein>
<reference evidence="2" key="1">
    <citation type="submission" date="2017-11" db="EMBL/GenBank/DDBJ databases">
        <title>Complete Genome Sequence of Kyrpidia sp. Strain EA-1, a thermophilic, hydrogen-oxidizing Bacterium, isolated from the Azores.</title>
        <authorList>
            <person name="Reiner J.E."/>
            <person name="Lapp C.J."/>
            <person name="Bunk B."/>
            <person name="Gescher J."/>
        </authorList>
    </citation>
    <scope>NUCLEOTIDE SEQUENCE [LARGE SCALE GENOMIC DNA]</scope>
    <source>
        <strain evidence="2">EA-1</strain>
    </source>
</reference>
<dbReference type="AlphaFoldDB" id="A0A2K8N207"/>
<dbReference type="InterPro" id="IPR005585">
    <property type="entry name" value="DUF327"/>
</dbReference>
<proteinExistence type="predicted"/>
<dbReference type="Gene3D" id="1.20.120.490">
    <property type="entry name" value="Hypothetical protein TM1646-like domain"/>
    <property type="match status" value="1"/>
</dbReference>
<name>A0A2K8N207_9BACL</name>
<evidence type="ECO:0008006" key="3">
    <source>
        <dbReference type="Google" id="ProtNLM"/>
    </source>
</evidence>
<gene>
    <name evidence="1" type="ORF">CVV65_00250</name>
</gene>
<dbReference type="SUPFAM" id="SSF158397">
    <property type="entry name" value="TM1646-like"/>
    <property type="match status" value="1"/>
</dbReference>
<evidence type="ECO:0000313" key="1">
    <source>
        <dbReference type="EMBL" id="ATY83603.1"/>
    </source>
</evidence>
<dbReference type="Pfam" id="PF03885">
    <property type="entry name" value="DUF327"/>
    <property type="match status" value="1"/>
</dbReference>
<evidence type="ECO:0000313" key="2">
    <source>
        <dbReference type="Proteomes" id="UP000231932"/>
    </source>
</evidence>
<keyword evidence="2" id="KW-1185">Reference proteome</keyword>
<organism evidence="1 2">
    <name type="scientific">Kyrpidia spormannii</name>
    <dbReference type="NCBI Taxonomy" id="2055160"/>
    <lineage>
        <taxon>Bacteria</taxon>
        <taxon>Bacillati</taxon>
        <taxon>Bacillota</taxon>
        <taxon>Bacilli</taxon>
        <taxon>Bacillales</taxon>
        <taxon>Alicyclobacillaceae</taxon>
        <taxon>Kyrpidia</taxon>
    </lineage>
</organism>
<dbReference type="KEGG" id="kyr:CVV65_00250"/>
<dbReference type="Proteomes" id="UP000231932">
    <property type="component" value="Chromosome"/>
</dbReference>